<evidence type="ECO:0000313" key="2">
    <source>
        <dbReference type="Proteomes" id="UP000198806"/>
    </source>
</evidence>
<protein>
    <recommendedName>
        <fullName evidence="3">Peptidase_C39 like family protein</fullName>
    </recommendedName>
</protein>
<dbReference type="STRING" id="1527.SAMN04489757_12629"/>
<dbReference type="Proteomes" id="UP000198806">
    <property type="component" value="Unassembled WGS sequence"/>
</dbReference>
<gene>
    <name evidence="1" type="ORF">SAMN04489757_12629</name>
</gene>
<dbReference type="AlphaFoldDB" id="A0A1I5H6H2"/>
<dbReference type="RefSeq" id="WP_091687496.1">
    <property type="nucleotide sequence ID" value="NZ_BAABFM010000078.1"/>
</dbReference>
<dbReference type="EMBL" id="FOWD01000026">
    <property type="protein sequence ID" value="SFO43855.1"/>
    <property type="molecule type" value="Genomic_DNA"/>
</dbReference>
<evidence type="ECO:0008006" key="3">
    <source>
        <dbReference type="Google" id="ProtNLM"/>
    </source>
</evidence>
<reference evidence="1 2" key="1">
    <citation type="submission" date="2016-10" db="EMBL/GenBank/DDBJ databases">
        <authorList>
            <person name="de Groot N.N."/>
        </authorList>
    </citation>
    <scope>NUCLEOTIDE SEQUENCE [LARGE SCALE GENOMIC DNA]</scope>
    <source>
        <strain evidence="1 2">DSM 1283</strain>
    </source>
</reference>
<proteinExistence type="predicted"/>
<dbReference type="OrthoDB" id="2055082at2"/>
<keyword evidence="2" id="KW-1185">Reference proteome</keyword>
<organism evidence="1 2">
    <name type="scientific">Anaerocolumna aminovalerica</name>
    <dbReference type="NCBI Taxonomy" id="1527"/>
    <lineage>
        <taxon>Bacteria</taxon>
        <taxon>Bacillati</taxon>
        <taxon>Bacillota</taxon>
        <taxon>Clostridia</taxon>
        <taxon>Lachnospirales</taxon>
        <taxon>Lachnospiraceae</taxon>
        <taxon>Anaerocolumna</taxon>
    </lineage>
</organism>
<evidence type="ECO:0000313" key="1">
    <source>
        <dbReference type="EMBL" id="SFO43855.1"/>
    </source>
</evidence>
<dbReference type="Gene3D" id="3.90.70.10">
    <property type="entry name" value="Cysteine proteinases"/>
    <property type="match status" value="1"/>
</dbReference>
<accession>A0A1I5H6H2</accession>
<sequence>MLLCSTLSNDGLIINQSQLKTIPYGKYTSDYNGCGWIATYNVMKLLGEKVEVEEVLQYLNKYTILDGRFGTNPFGIKKYFEEQNYDFRYAFLSRRLQAKKNAVGIILYTDFNNIHYVAFRREDRKFHFYNDIYGKEDDIRTLDEFLEGKKIPLWYLIIE</sequence>
<name>A0A1I5H6H2_9FIRM</name>